<dbReference type="Pfam" id="PF12537">
    <property type="entry name" value="GPHR_N"/>
    <property type="match status" value="1"/>
</dbReference>
<proteinExistence type="inferred from homology"/>
<dbReference type="GO" id="GO:0008308">
    <property type="term" value="F:voltage-gated monoatomic anion channel activity"/>
    <property type="evidence" value="ECO:0007669"/>
    <property type="project" value="TreeGrafter"/>
</dbReference>
<comment type="similarity">
    <text evidence="2">Belongs to the Golgi pH regulator (TC 1.A.38) family.</text>
</comment>
<feature type="domain" description="Golgi pH regulator conserved" evidence="11">
    <location>
        <begin position="144"/>
        <end position="209"/>
    </location>
</feature>
<dbReference type="PANTHER" id="PTHR15948:SF0">
    <property type="entry name" value="GOLGI PH REGULATOR A-RELATED"/>
    <property type="match status" value="1"/>
</dbReference>
<feature type="transmembrane region" description="Helical" evidence="9">
    <location>
        <begin position="343"/>
        <end position="366"/>
    </location>
</feature>
<dbReference type="PANTHER" id="PTHR15948">
    <property type="entry name" value="G-PROTEIN COUPLED RECEPTOR 89-RELATED"/>
    <property type="match status" value="1"/>
</dbReference>
<dbReference type="GO" id="GO:0051452">
    <property type="term" value="P:intracellular pH reduction"/>
    <property type="evidence" value="ECO:0007669"/>
    <property type="project" value="TreeGrafter"/>
</dbReference>
<keyword evidence="3 9" id="KW-0812">Transmembrane</keyword>
<comment type="subcellular location">
    <subcellularLocation>
        <location evidence="1">Membrane</location>
        <topology evidence="1">Multi-pass membrane protein</topology>
    </subcellularLocation>
</comment>
<dbReference type="AlphaFoldDB" id="A0A6G1SPD9"/>
<organism evidence="12">
    <name type="scientific">Aceria tosichella</name>
    <name type="common">wheat curl mite</name>
    <dbReference type="NCBI Taxonomy" id="561515"/>
    <lineage>
        <taxon>Eukaryota</taxon>
        <taxon>Metazoa</taxon>
        <taxon>Ecdysozoa</taxon>
        <taxon>Arthropoda</taxon>
        <taxon>Chelicerata</taxon>
        <taxon>Arachnida</taxon>
        <taxon>Acari</taxon>
        <taxon>Acariformes</taxon>
        <taxon>Trombidiformes</taxon>
        <taxon>Prostigmata</taxon>
        <taxon>Eupodina</taxon>
        <taxon>Eriophyoidea</taxon>
        <taxon>Eriophyidae</taxon>
        <taxon>Eriophyinae</taxon>
        <taxon>Aceriini</taxon>
        <taxon>Aceria</taxon>
    </lineage>
</organism>
<comment type="catalytic activity">
    <reaction evidence="7">
        <text>bromide(in) = bromide(out)</text>
        <dbReference type="Rhea" id="RHEA:75383"/>
        <dbReference type="ChEBI" id="CHEBI:15858"/>
    </reaction>
</comment>
<feature type="transmembrane region" description="Helical" evidence="9">
    <location>
        <begin position="425"/>
        <end position="444"/>
    </location>
</feature>
<evidence type="ECO:0000259" key="10">
    <source>
        <dbReference type="Pfam" id="PF12430"/>
    </source>
</evidence>
<dbReference type="InterPro" id="IPR022535">
    <property type="entry name" value="Golgi_pH-regulator_cons_dom"/>
</dbReference>
<keyword evidence="4 9" id="KW-1133">Transmembrane helix</keyword>
<name>A0A6G1SPD9_9ACAR</name>
<feature type="domain" description="Abscisic acid G-protein coupled receptor-like" evidence="10">
    <location>
        <begin position="277"/>
        <end position="446"/>
    </location>
</feature>
<keyword evidence="5 9" id="KW-0472">Membrane</keyword>
<reference evidence="12" key="1">
    <citation type="submission" date="2018-10" db="EMBL/GenBank/DDBJ databases">
        <title>Transcriptome assembly of Aceria tosichella (Wheat curl mite) Type 2.</title>
        <authorList>
            <person name="Scully E.D."/>
            <person name="Geib S.M."/>
            <person name="Palmer N.A."/>
            <person name="Gupta A.K."/>
            <person name="Sarath G."/>
            <person name="Tatineni S."/>
        </authorList>
    </citation>
    <scope>NUCLEOTIDE SEQUENCE</scope>
    <source>
        <strain evidence="12">LincolnNE</strain>
    </source>
</reference>
<evidence type="ECO:0000256" key="9">
    <source>
        <dbReference type="SAM" id="Phobius"/>
    </source>
</evidence>
<feature type="transmembrane region" description="Helical" evidence="9">
    <location>
        <begin position="6"/>
        <end position="26"/>
    </location>
</feature>
<evidence type="ECO:0000313" key="12">
    <source>
        <dbReference type="EMBL" id="MDE52047.1"/>
    </source>
</evidence>
<dbReference type="Pfam" id="PF12430">
    <property type="entry name" value="ABA_GPCR"/>
    <property type="match status" value="1"/>
</dbReference>
<dbReference type="InterPro" id="IPR015672">
    <property type="entry name" value="GPHR/GTG"/>
</dbReference>
<feature type="transmembrane region" description="Helical" evidence="9">
    <location>
        <begin position="378"/>
        <end position="398"/>
    </location>
</feature>
<evidence type="ECO:0000256" key="5">
    <source>
        <dbReference type="ARBA" id="ARBA00023136"/>
    </source>
</evidence>
<feature type="transmembrane region" description="Helical" evidence="9">
    <location>
        <begin position="72"/>
        <end position="97"/>
    </location>
</feature>
<comment type="catalytic activity">
    <reaction evidence="8">
        <text>fluoride(in) = fluoride(out)</text>
        <dbReference type="Rhea" id="RHEA:76159"/>
        <dbReference type="ChEBI" id="CHEBI:17051"/>
    </reaction>
</comment>
<evidence type="ECO:0000256" key="3">
    <source>
        <dbReference type="ARBA" id="ARBA00022692"/>
    </source>
</evidence>
<evidence type="ECO:0000256" key="7">
    <source>
        <dbReference type="ARBA" id="ARBA00035085"/>
    </source>
</evidence>
<sequence>MEILSDIVVIFASQVIFLLFGWMFFSKHLFRDYEVQHTLVQLLFSVTLSLSCSMFELIIFEIVGVFNANSRYFYWKVTIYIMLIMLIFILPFCISYFIVSNSRLKRNQLFVKVGSLVLYVLFLCVFVKIGDQFPITSPNYGALSIEQGLSRVGVIGVSLIGVLSGFGAVNYPYTSMTCFMRSVNRSDVLQLERKLVHNYSMIIDKKKRIAIKEAEAKNQKSRMSWNVGSYALGLLGSNDSESISELKSSCTTLEELTRQLFLELVELRQMQQRIVWSKTLKGQYFNLIGYIFSGYCVMKILICTHNLILDRVVKVDIVTRGLQIAITYVGLEIDDVRLWSQHLSFTLVGIIVVTSIRGLLITMTKWFYALSSSKSSNIIVLVLAQTMGMYFVSSVLLMRMNVPLEYRKIITQVLGDLQFQFYHKWFDLIFLFSALMSIGVLWFVHKSNQINERFERPHRL</sequence>
<gene>
    <name evidence="12" type="primary">gpr89</name>
    <name evidence="12" type="ORF">g.19679</name>
</gene>
<evidence type="ECO:0000256" key="1">
    <source>
        <dbReference type="ARBA" id="ARBA00004141"/>
    </source>
</evidence>
<accession>A0A6G1SPD9</accession>
<evidence type="ECO:0000256" key="4">
    <source>
        <dbReference type="ARBA" id="ARBA00022989"/>
    </source>
</evidence>
<feature type="transmembrane region" description="Helical" evidence="9">
    <location>
        <begin position="287"/>
        <end position="308"/>
    </location>
</feature>
<feature type="transmembrane region" description="Helical" evidence="9">
    <location>
        <begin position="149"/>
        <end position="171"/>
    </location>
</feature>
<feature type="transmembrane region" description="Helical" evidence="9">
    <location>
        <begin position="38"/>
        <end position="60"/>
    </location>
</feature>
<comment type="catalytic activity">
    <reaction evidence="6">
        <text>iodide(out) = iodide(in)</text>
        <dbReference type="Rhea" id="RHEA:66324"/>
        <dbReference type="ChEBI" id="CHEBI:16382"/>
    </reaction>
</comment>
<dbReference type="EMBL" id="GGYP01007276">
    <property type="protein sequence ID" value="MDE52047.1"/>
    <property type="molecule type" value="Transcribed_RNA"/>
</dbReference>
<feature type="transmembrane region" description="Helical" evidence="9">
    <location>
        <begin position="109"/>
        <end position="129"/>
    </location>
</feature>
<evidence type="ECO:0000256" key="2">
    <source>
        <dbReference type="ARBA" id="ARBA00009478"/>
    </source>
</evidence>
<evidence type="ECO:0000259" key="11">
    <source>
        <dbReference type="Pfam" id="PF12537"/>
    </source>
</evidence>
<dbReference type="InterPro" id="IPR025969">
    <property type="entry name" value="ABA_GPCR_dom"/>
</dbReference>
<dbReference type="GO" id="GO:0032580">
    <property type="term" value="C:Golgi cisterna membrane"/>
    <property type="evidence" value="ECO:0007669"/>
    <property type="project" value="TreeGrafter"/>
</dbReference>
<protein>
    <submittedName>
        <fullName evidence="12">Golgi pH regulator</fullName>
    </submittedName>
</protein>
<evidence type="ECO:0000256" key="6">
    <source>
        <dbReference type="ARBA" id="ARBA00024145"/>
    </source>
</evidence>
<evidence type="ECO:0000256" key="8">
    <source>
        <dbReference type="ARBA" id="ARBA00044702"/>
    </source>
</evidence>